<accession>A0AAV0S8N7</accession>
<evidence type="ECO:0000313" key="2">
    <source>
        <dbReference type="Proteomes" id="UP001154282"/>
    </source>
</evidence>
<dbReference type="EMBL" id="CAMGYJ010000011">
    <property type="protein sequence ID" value="CAI0628276.1"/>
    <property type="molecule type" value="Genomic_DNA"/>
</dbReference>
<sequence length="77" mass="8809">MNWRGSASGSKEKHISTSQEIKAVSLIAKIPATKGMCRSKHPMMRSLFWEVNRRVKIQLFHSFLPLCNCDFVVFLQG</sequence>
<dbReference type="Proteomes" id="UP001154282">
    <property type="component" value="Unassembled WGS sequence"/>
</dbReference>
<evidence type="ECO:0000313" key="1">
    <source>
        <dbReference type="EMBL" id="CAI0628276.1"/>
    </source>
</evidence>
<proteinExistence type="predicted"/>
<dbReference type="AlphaFoldDB" id="A0AAV0S8N7"/>
<gene>
    <name evidence="1" type="ORF">LITE_LOCUS51584</name>
</gene>
<comment type="caution">
    <text evidence="1">The sequence shown here is derived from an EMBL/GenBank/DDBJ whole genome shotgun (WGS) entry which is preliminary data.</text>
</comment>
<reference evidence="1" key="1">
    <citation type="submission" date="2022-08" db="EMBL/GenBank/DDBJ databases">
        <authorList>
            <person name="Gutierrez-Valencia J."/>
        </authorList>
    </citation>
    <scope>NUCLEOTIDE SEQUENCE</scope>
</reference>
<keyword evidence="2" id="KW-1185">Reference proteome</keyword>
<name>A0AAV0S8N7_9ROSI</name>
<organism evidence="1 2">
    <name type="scientific">Linum tenue</name>
    <dbReference type="NCBI Taxonomy" id="586396"/>
    <lineage>
        <taxon>Eukaryota</taxon>
        <taxon>Viridiplantae</taxon>
        <taxon>Streptophyta</taxon>
        <taxon>Embryophyta</taxon>
        <taxon>Tracheophyta</taxon>
        <taxon>Spermatophyta</taxon>
        <taxon>Magnoliopsida</taxon>
        <taxon>eudicotyledons</taxon>
        <taxon>Gunneridae</taxon>
        <taxon>Pentapetalae</taxon>
        <taxon>rosids</taxon>
        <taxon>fabids</taxon>
        <taxon>Malpighiales</taxon>
        <taxon>Linaceae</taxon>
        <taxon>Linum</taxon>
    </lineage>
</organism>
<protein>
    <submittedName>
        <fullName evidence="1">Uncharacterized protein</fullName>
    </submittedName>
</protein>